<organism evidence="10">
    <name type="scientific">Capitella teleta</name>
    <name type="common">Polychaete worm</name>
    <dbReference type="NCBI Taxonomy" id="283909"/>
    <lineage>
        <taxon>Eukaryota</taxon>
        <taxon>Metazoa</taxon>
        <taxon>Spiralia</taxon>
        <taxon>Lophotrochozoa</taxon>
        <taxon>Annelida</taxon>
        <taxon>Polychaeta</taxon>
        <taxon>Sedentaria</taxon>
        <taxon>Scolecida</taxon>
        <taxon>Capitellidae</taxon>
        <taxon>Capitella</taxon>
    </lineage>
</organism>
<evidence type="ECO:0000256" key="6">
    <source>
        <dbReference type="ARBA" id="ARBA00023065"/>
    </source>
</evidence>
<comment type="caution">
    <text evidence="9">Lacks conserved residue(s) required for the propagation of feature annotation.</text>
</comment>
<comment type="subcellular location">
    <subcellularLocation>
        <location evidence="1 9">Cell membrane</location>
        <topology evidence="1 9">Multi-pass membrane protein</topology>
    </subcellularLocation>
</comment>
<proteinExistence type="inferred from homology"/>
<evidence type="ECO:0000256" key="5">
    <source>
        <dbReference type="ARBA" id="ARBA00022989"/>
    </source>
</evidence>
<evidence type="ECO:0000256" key="2">
    <source>
        <dbReference type="ARBA" id="ARBA00022448"/>
    </source>
</evidence>
<name>R7TDU4_CAPTE</name>
<dbReference type="EnsemblMetazoa" id="CapteT165053">
    <property type="protein sequence ID" value="CapteP165053"/>
    <property type="gene ID" value="CapteG165053"/>
</dbReference>
<keyword evidence="6 9" id="KW-0406">Ion transport</keyword>
<accession>R7TDU4</accession>
<dbReference type="Proteomes" id="UP000014760">
    <property type="component" value="Unassembled WGS sequence"/>
</dbReference>
<keyword evidence="4 9" id="KW-0812">Transmembrane</keyword>
<dbReference type="HOGENOM" id="CLU_035763_0_1_1"/>
<dbReference type="GO" id="GO:0034220">
    <property type="term" value="P:monoatomic ion transmembrane transport"/>
    <property type="evidence" value="ECO:0007669"/>
    <property type="project" value="UniProtKB-KW"/>
</dbReference>
<evidence type="ECO:0000313" key="11">
    <source>
        <dbReference type="EnsemblMetazoa" id="CapteP165053"/>
    </source>
</evidence>
<reference evidence="10 12" key="2">
    <citation type="journal article" date="2013" name="Nature">
        <title>Insights into bilaterian evolution from three spiralian genomes.</title>
        <authorList>
            <person name="Simakov O."/>
            <person name="Marletaz F."/>
            <person name="Cho S.J."/>
            <person name="Edsinger-Gonzales E."/>
            <person name="Havlak P."/>
            <person name="Hellsten U."/>
            <person name="Kuo D.H."/>
            <person name="Larsson T."/>
            <person name="Lv J."/>
            <person name="Arendt D."/>
            <person name="Savage R."/>
            <person name="Osoegawa K."/>
            <person name="de Jong P."/>
            <person name="Grimwood J."/>
            <person name="Chapman J.A."/>
            <person name="Shapiro H."/>
            <person name="Aerts A."/>
            <person name="Otillar R.P."/>
            <person name="Terry A.Y."/>
            <person name="Boore J.L."/>
            <person name="Grigoriev I.V."/>
            <person name="Lindberg D.R."/>
            <person name="Seaver E.C."/>
            <person name="Weisblat D.A."/>
            <person name="Putnam N.H."/>
            <person name="Rokhsar D.S."/>
        </authorList>
    </citation>
    <scope>NUCLEOTIDE SEQUENCE</scope>
    <source>
        <strain evidence="10 12">I ESC-2004</strain>
    </source>
</reference>
<dbReference type="PANTHER" id="PTHR11893">
    <property type="entry name" value="INNEXIN"/>
    <property type="match status" value="1"/>
</dbReference>
<keyword evidence="2 9" id="KW-0813">Transport</keyword>
<evidence type="ECO:0000256" key="1">
    <source>
        <dbReference type="ARBA" id="ARBA00004651"/>
    </source>
</evidence>
<comment type="function">
    <text evidence="9">Structural component of the gap junctions.</text>
</comment>
<keyword evidence="3" id="KW-1003">Cell membrane</keyword>
<keyword evidence="7 9" id="KW-0472">Membrane</keyword>
<dbReference type="InterPro" id="IPR000990">
    <property type="entry name" value="Innexin"/>
</dbReference>
<evidence type="ECO:0000256" key="4">
    <source>
        <dbReference type="ARBA" id="ARBA00022692"/>
    </source>
</evidence>
<protein>
    <recommendedName>
        <fullName evidence="9">Innexin</fullName>
    </recommendedName>
</protein>
<reference evidence="12" key="1">
    <citation type="submission" date="2012-12" db="EMBL/GenBank/DDBJ databases">
        <authorList>
            <person name="Hellsten U."/>
            <person name="Grimwood J."/>
            <person name="Chapman J.A."/>
            <person name="Shapiro H."/>
            <person name="Aerts A."/>
            <person name="Otillar R.P."/>
            <person name="Terry A.Y."/>
            <person name="Boore J.L."/>
            <person name="Simakov O."/>
            <person name="Marletaz F."/>
            <person name="Cho S.-J."/>
            <person name="Edsinger-Gonzales E."/>
            <person name="Havlak P."/>
            <person name="Kuo D.-H."/>
            <person name="Larsson T."/>
            <person name="Lv J."/>
            <person name="Arendt D."/>
            <person name="Savage R."/>
            <person name="Osoegawa K."/>
            <person name="de Jong P."/>
            <person name="Lindberg D.R."/>
            <person name="Seaver E.C."/>
            <person name="Weisblat D.A."/>
            <person name="Putnam N.H."/>
            <person name="Grigoriev I.V."/>
            <person name="Rokhsar D.S."/>
        </authorList>
    </citation>
    <scope>NUCLEOTIDE SEQUENCE</scope>
    <source>
        <strain evidence="12">I ESC-2004</strain>
    </source>
</reference>
<evidence type="ECO:0000256" key="8">
    <source>
        <dbReference type="ARBA" id="ARBA00023303"/>
    </source>
</evidence>
<evidence type="ECO:0000256" key="9">
    <source>
        <dbReference type="RuleBase" id="RU010713"/>
    </source>
</evidence>
<dbReference type="OrthoDB" id="5867527at2759"/>
<keyword evidence="12" id="KW-1185">Reference proteome</keyword>
<feature type="transmembrane region" description="Helical" evidence="9">
    <location>
        <begin position="97"/>
        <end position="119"/>
    </location>
</feature>
<dbReference type="PANTHER" id="PTHR11893:SF36">
    <property type="entry name" value="INNEXIN-5"/>
    <property type="match status" value="1"/>
</dbReference>
<reference evidence="11" key="3">
    <citation type="submission" date="2015-06" db="UniProtKB">
        <authorList>
            <consortium name="EnsemblMetazoa"/>
        </authorList>
    </citation>
    <scope>IDENTIFICATION</scope>
</reference>
<dbReference type="AlphaFoldDB" id="R7TDU4"/>
<evidence type="ECO:0000256" key="3">
    <source>
        <dbReference type="ARBA" id="ARBA00022475"/>
    </source>
</evidence>
<dbReference type="OMA" id="WIFRFST"/>
<feature type="transmembrane region" description="Helical" evidence="9">
    <location>
        <begin position="200"/>
        <end position="219"/>
    </location>
</feature>
<evidence type="ECO:0000313" key="10">
    <source>
        <dbReference type="EMBL" id="ELT91918.1"/>
    </source>
</evidence>
<dbReference type="Pfam" id="PF00876">
    <property type="entry name" value="Innexin"/>
    <property type="match status" value="1"/>
</dbReference>
<dbReference type="GO" id="GO:0005886">
    <property type="term" value="C:plasma membrane"/>
    <property type="evidence" value="ECO:0007669"/>
    <property type="project" value="UniProtKB-SubCell"/>
</dbReference>
<sequence>MESLVALAVSNWKTKLDDDFADRLSHRYTCILLITFATIVTGKQYAGEPITCWMPKEFSGSHSKYTNNICWVNNTYYLPFSKRIPQRPHDHRDYIEYYQWAPFVFLFQAMCFYFPTIVWHGLNSRAGIDSDDILISATKLQDSQQSGERKKFLDLIVQQIHRFLHSRQGIRQAERNPSRFTGCGKRIGGYLCLLYSISKMLYLGNAILQMFILKMIFWTEPTNPFSFNLSEWISSNVGEKEHQNFPKVTLCDFEIRALGNVRRYTVQCLLPINLYMQVIYTILWVWMTFLVVVIFLNLCIWLIRFACRSDRRQFIANHLVDARRLDDDDNHSRTLDDFLDDYLKQDGAFILRLIAHNTNNISTTEITANLWNNWRTLRCRRRPPPYTSIEMVGPSSTPSTPVYSLHGTPIVEASPFTIEKPPITDFCNSTTNSTANLVDESVL</sequence>
<dbReference type="FunCoup" id="R7TDU4">
    <property type="interactions" value="115"/>
</dbReference>
<dbReference type="GO" id="GO:0005921">
    <property type="term" value="C:gap junction"/>
    <property type="evidence" value="ECO:0007669"/>
    <property type="project" value="UniProtKB-UniRule"/>
</dbReference>
<feature type="transmembrane region" description="Helical" evidence="9">
    <location>
        <begin position="279"/>
        <end position="303"/>
    </location>
</feature>
<comment type="similarity">
    <text evidence="9">Belongs to the pannexin family.</text>
</comment>
<keyword evidence="5 9" id="KW-1133">Transmembrane helix</keyword>
<dbReference type="EMBL" id="KB310317">
    <property type="protein sequence ID" value="ELT91918.1"/>
    <property type="molecule type" value="Genomic_DNA"/>
</dbReference>
<dbReference type="EMBL" id="AMQN01000353">
    <property type="status" value="NOT_ANNOTATED_CDS"/>
    <property type="molecule type" value="Genomic_DNA"/>
</dbReference>
<dbReference type="PROSITE" id="PS51013">
    <property type="entry name" value="PANNEXIN"/>
    <property type="match status" value="1"/>
</dbReference>
<evidence type="ECO:0000313" key="12">
    <source>
        <dbReference type="Proteomes" id="UP000014760"/>
    </source>
</evidence>
<dbReference type="PRINTS" id="PR01262">
    <property type="entry name" value="INNEXIN"/>
</dbReference>
<gene>
    <name evidence="9" type="primary">inx</name>
    <name evidence="10" type="ORF">CAPTEDRAFT_165053</name>
</gene>
<keyword evidence="8 9" id="KW-0407">Ion channel</keyword>
<evidence type="ECO:0000256" key="7">
    <source>
        <dbReference type="ARBA" id="ARBA00023136"/>
    </source>
</evidence>